<reference evidence="2" key="2">
    <citation type="submission" date="2017-07" db="EMBL/GenBank/DDBJ databases">
        <title>WGS assembly of Populus trichocarpa.</title>
        <authorList>
            <person name="Tuskan G."/>
            <person name="Difazio S."/>
            <person name="Jansson S."/>
            <person name="Bohlmann J."/>
            <person name="Grigoriev I."/>
            <person name="Hellsten U."/>
            <person name="Putnam N."/>
            <person name="Ralph S."/>
            <person name="Rombauts S."/>
            <person name="Salamov A."/>
            <person name="Schein J."/>
            <person name="Sterck L."/>
            <person name="Aerts A."/>
            <person name="Bhalerao R."/>
            <person name="Bhalerao R."/>
            <person name="Blaudez D."/>
            <person name="Boerjan W."/>
            <person name="Brun A."/>
            <person name="Brunner A."/>
            <person name="Busov V."/>
            <person name="Campbell M."/>
            <person name="Carlson J."/>
            <person name="Chalot M."/>
            <person name="Chapman J."/>
            <person name="Chen G."/>
            <person name="Cooper D."/>
            <person name="Coutinho P."/>
            <person name="Couturier J."/>
            <person name="Covert S."/>
            <person name="Cronk Q."/>
            <person name="Cunningham R."/>
            <person name="Davis J."/>
            <person name="Degroeve S."/>
            <person name="Dejardin A."/>
            <person name="Depamphilis C."/>
            <person name="Detter J."/>
            <person name="Dirks B."/>
            <person name="Dubchak I."/>
            <person name="Duplessis S."/>
            <person name="Ehlting J."/>
            <person name="Ellis B."/>
            <person name="Gendler K."/>
            <person name="Goodstein D."/>
            <person name="Gribskov M."/>
            <person name="Grimwood J."/>
            <person name="Groover A."/>
            <person name="Gunter L."/>
            <person name="Hamberger B."/>
            <person name="Heinze B."/>
            <person name="Helariutta Y."/>
            <person name="Henrissat B."/>
            <person name="Holligan D."/>
            <person name="Holt R."/>
            <person name="Huang W."/>
            <person name="Islam-Faridi N."/>
            <person name="Jones S."/>
            <person name="Jones-Rhoades M."/>
            <person name="Jorgensen R."/>
            <person name="Joshi C."/>
            <person name="Kangasjarvi J."/>
            <person name="Karlsson J."/>
            <person name="Kelleher C."/>
            <person name="Kirkpatrick R."/>
            <person name="Kirst M."/>
            <person name="Kohler A."/>
            <person name="Kalluri U."/>
            <person name="Larimer F."/>
            <person name="Leebens-Mack J."/>
            <person name="Leple J."/>
            <person name="Locascio P."/>
            <person name="Lou Y."/>
            <person name="Lucas S."/>
            <person name="Martin F."/>
            <person name="Montanini B."/>
            <person name="Napoli C."/>
            <person name="Nelson D."/>
            <person name="Nelson C."/>
            <person name="Nieminen K."/>
            <person name="Nilsson O."/>
            <person name="Pereda V."/>
            <person name="Peter G."/>
            <person name="Philippe R."/>
            <person name="Pilate G."/>
            <person name="Poliakov A."/>
            <person name="Razumovskaya J."/>
            <person name="Richardson P."/>
            <person name="Rinaldi C."/>
            <person name="Ritland K."/>
            <person name="Rouze P."/>
            <person name="Ryaboy D."/>
            <person name="Schmutz J."/>
            <person name="Schrader J."/>
            <person name="Segerman B."/>
            <person name="Shin H."/>
            <person name="Siddiqui A."/>
            <person name="Sterky F."/>
            <person name="Terry A."/>
            <person name="Tsai C."/>
            <person name="Uberbacher E."/>
            <person name="Unneberg P."/>
            <person name="Vahala J."/>
            <person name="Wall K."/>
            <person name="Wessler S."/>
            <person name="Yang G."/>
            <person name="Yin T."/>
            <person name="Douglas C."/>
            <person name="Marra M."/>
            <person name="Sandberg G."/>
            <person name="Van De Peer Y."/>
            <person name="Rokhsar D."/>
        </authorList>
    </citation>
    <scope>NUCLEOTIDE SEQUENCE</scope>
    <source>
        <strain evidence="2">Nisqually-1</strain>
    </source>
</reference>
<dbReference type="Proteomes" id="UP000006729">
    <property type="component" value="Chromosome 18"/>
</dbReference>
<dbReference type="InParanoid" id="A0A3N7G8A8"/>
<accession>A0A3N7G8A8</accession>
<evidence type="ECO:0000313" key="3">
    <source>
        <dbReference type="Proteomes" id="UP000006729"/>
    </source>
</evidence>
<keyword evidence="1" id="KW-0732">Signal</keyword>
<reference evidence="2 3" key="1">
    <citation type="journal article" date="2006" name="Science">
        <title>The genome of black cottonwood, Populus trichocarpa (Torr. &amp; Gray).</title>
        <authorList>
            <person name="Tuskan G.A."/>
            <person name="Difazio S."/>
            <person name="Jansson S."/>
            <person name="Bohlmann J."/>
            <person name="Grigoriev I."/>
            <person name="Hellsten U."/>
            <person name="Putnam N."/>
            <person name="Ralph S."/>
            <person name="Rombauts S."/>
            <person name="Salamov A."/>
            <person name="Schein J."/>
            <person name="Sterck L."/>
            <person name="Aerts A."/>
            <person name="Bhalerao R.R."/>
            <person name="Bhalerao R.P."/>
            <person name="Blaudez D."/>
            <person name="Boerjan W."/>
            <person name="Brun A."/>
            <person name="Brunner A."/>
            <person name="Busov V."/>
            <person name="Campbell M."/>
            <person name="Carlson J."/>
            <person name="Chalot M."/>
            <person name="Chapman J."/>
            <person name="Chen G.L."/>
            <person name="Cooper D."/>
            <person name="Coutinho P.M."/>
            <person name="Couturier J."/>
            <person name="Covert S."/>
            <person name="Cronk Q."/>
            <person name="Cunningham R."/>
            <person name="Davis J."/>
            <person name="Degroeve S."/>
            <person name="Dejardin A."/>
            <person name="Depamphilis C."/>
            <person name="Detter J."/>
            <person name="Dirks B."/>
            <person name="Dubchak I."/>
            <person name="Duplessis S."/>
            <person name="Ehlting J."/>
            <person name="Ellis B."/>
            <person name="Gendler K."/>
            <person name="Goodstein D."/>
            <person name="Gribskov M."/>
            <person name="Grimwood J."/>
            <person name="Groover A."/>
            <person name="Gunter L."/>
            <person name="Hamberger B."/>
            <person name="Heinze B."/>
            <person name="Helariutta Y."/>
            <person name="Henrissat B."/>
            <person name="Holligan D."/>
            <person name="Holt R."/>
            <person name="Huang W."/>
            <person name="Islam-Faridi N."/>
            <person name="Jones S."/>
            <person name="Jones-Rhoades M."/>
            <person name="Jorgensen R."/>
            <person name="Joshi C."/>
            <person name="Kangasjarvi J."/>
            <person name="Karlsson J."/>
            <person name="Kelleher C."/>
            <person name="Kirkpatrick R."/>
            <person name="Kirst M."/>
            <person name="Kohler A."/>
            <person name="Kalluri U."/>
            <person name="Larimer F."/>
            <person name="Leebens-Mack J."/>
            <person name="Leple J.C."/>
            <person name="Locascio P."/>
            <person name="Lou Y."/>
            <person name="Lucas S."/>
            <person name="Martin F."/>
            <person name="Montanini B."/>
            <person name="Napoli C."/>
            <person name="Nelson D.R."/>
            <person name="Nelson C."/>
            <person name="Nieminen K."/>
            <person name="Nilsson O."/>
            <person name="Pereda V."/>
            <person name="Peter G."/>
            <person name="Philippe R."/>
            <person name="Pilate G."/>
            <person name="Poliakov A."/>
            <person name="Razumovskaya J."/>
            <person name="Richardson P."/>
            <person name="Rinaldi C."/>
            <person name="Ritland K."/>
            <person name="Rouze P."/>
            <person name="Ryaboy D."/>
            <person name="Schmutz J."/>
            <person name="Schrader J."/>
            <person name="Segerman B."/>
            <person name="Shin H."/>
            <person name="Siddiqui A."/>
            <person name="Sterky F."/>
            <person name="Terry A."/>
            <person name="Tsai C.J."/>
            <person name="Uberbacher E."/>
            <person name="Unneberg P."/>
            <person name="Vahala J."/>
            <person name="Wall K."/>
            <person name="Wessler S."/>
            <person name="Yang G."/>
            <person name="Yin T."/>
            <person name="Douglas C."/>
            <person name="Marra M."/>
            <person name="Sandberg G."/>
            <person name="Van de Peer Y."/>
            <person name="Rokhsar D."/>
        </authorList>
    </citation>
    <scope>NUCLEOTIDE SEQUENCE [LARGE SCALE GENOMIC DNA]</scope>
    <source>
        <strain evidence="3">cv. Nisqually</strain>
        <strain evidence="2">Nisqually-1</strain>
    </source>
</reference>
<dbReference type="AlphaFoldDB" id="A0A3N7G8A8"/>
<feature type="chain" id="PRO_5036340906" evidence="1">
    <location>
        <begin position="22"/>
        <end position="214"/>
    </location>
</feature>
<sequence length="214" mass="24112">MILNARSLLAILSLMMTPLLPRRNLSMKFRLILSSQRLLLAQQSVTREYPSLLAHLTLKYSFHCQFIHLMASWWAGLPSLQLFLLEELVLPMIQFIAPMMNLSRMQGCAFMGVHYVIMQWQNSVLLLGESTVLKLQVKKLRMHVELKISVMELTTLVHHGSAANEKHGNQPSADVKLGHLASGIDSSSAVQITETHLADLLDCTPWKSETCPII</sequence>
<dbReference type="EMBL" id="CM009307">
    <property type="protein sequence ID" value="RQP02577.1"/>
    <property type="molecule type" value="Genomic_DNA"/>
</dbReference>
<organism evidence="2 3">
    <name type="scientific">Populus trichocarpa</name>
    <name type="common">Western balsam poplar</name>
    <name type="synonym">Populus balsamifera subsp. trichocarpa</name>
    <dbReference type="NCBI Taxonomy" id="3694"/>
    <lineage>
        <taxon>Eukaryota</taxon>
        <taxon>Viridiplantae</taxon>
        <taxon>Streptophyta</taxon>
        <taxon>Embryophyta</taxon>
        <taxon>Tracheophyta</taxon>
        <taxon>Spermatophyta</taxon>
        <taxon>Magnoliopsida</taxon>
        <taxon>eudicotyledons</taxon>
        <taxon>Gunneridae</taxon>
        <taxon>Pentapetalae</taxon>
        <taxon>rosids</taxon>
        <taxon>fabids</taxon>
        <taxon>Malpighiales</taxon>
        <taxon>Salicaceae</taxon>
        <taxon>Saliceae</taxon>
        <taxon>Populus</taxon>
    </lineage>
</organism>
<keyword evidence="3" id="KW-1185">Reference proteome</keyword>
<evidence type="ECO:0000256" key="1">
    <source>
        <dbReference type="SAM" id="SignalP"/>
    </source>
</evidence>
<dbReference type="STRING" id="3694.A0A3N7G8A8"/>
<name>A0A3N7G8A8_POPTR</name>
<protein>
    <submittedName>
        <fullName evidence="2">Uncharacterized protein</fullName>
    </submittedName>
</protein>
<gene>
    <name evidence="2" type="ORF">POPTR_018G027001</name>
</gene>
<feature type="signal peptide" evidence="1">
    <location>
        <begin position="1"/>
        <end position="21"/>
    </location>
</feature>
<evidence type="ECO:0000313" key="2">
    <source>
        <dbReference type="EMBL" id="RQP02576.1"/>
    </source>
</evidence>
<proteinExistence type="predicted"/>
<dbReference type="EMBL" id="CM009307">
    <property type="protein sequence ID" value="RQP02572.1"/>
    <property type="molecule type" value="Genomic_DNA"/>
</dbReference>
<dbReference type="EMBL" id="CM009307">
    <property type="protein sequence ID" value="RQP02576.1"/>
    <property type="molecule type" value="Genomic_DNA"/>
</dbReference>